<dbReference type="GeneID" id="97550298"/>
<protein>
    <submittedName>
        <fullName evidence="5">3'-5' exonuclease</fullName>
    </submittedName>
</protein>
<dbReference type="InterPro" id="IPR036397">
    <property type="entry name" value="RNaseH_sf"/>
</dbReference>
<dbReference type="SUPFAM" id="SSF53098">
    <property type="entry name" value="Ribonuclease H-like"/>
    <property type="match status" value="1"/>
</dbReference>
<dbReference type="OrthoDB" id="116094at2157"/>
<proteinExistence type="predicted"/>
<evidence type="ECO:0000256" key="3">
    <source>
        <dbReference type="ARBA" id="ARBA00022839"/>
    </source>
</evidence>
<keyword evidence="1" id="KW-0540">Nuclease</keyword>
<dbReference type="InterPro" id="IPR013520">
    <property type="entry name" value="Ribonucl_H"/>
</dbReference>
<evidence type="ECO:0000256" key="1">
    <source>
        <dbReference type="ARBA" id="ARBA00022722"/>
    </source>
</evidence>
<dbReference type="RefSeq" id="WP_109969165.1">
    <property type="nucleotide sequence ID" value="NZ_CP176093.1"/>
</dbReference>
<dbReference type="PANTHER" id="PTHR30231:SF4">
    <property type="entry name" value="PROTEIN NEN2"/>
    <property type="match status" value="1"/>
</dbReference>
<name>A0A2V2N5Q1_9EURY</name>
<keyword evidence="2" id="KW-0378">Hydrolase</keyword>
<evidence type="ECO:0000313" key="5">
    <source>
        <dbReference type="EMBL" id="PWR71547.1"/>
    </source>
</evidence>
<dbReference type="CDD" id="cd06127">
    <property type="entry name" value="DEDDh"/>
    <property type="match status" value="1"/>
</dbReference>
<keyword evidence="6" id="KW-1185">Reference proteome</keyword>
<evidence type="ECO:0000313" key="6">
    <source>
        <dbReference type="Proteomes" id="UP000245657"/>
    </source>
</evidence>
<dbReference type="PANTHER" id="PTHR30231">
    <property type="entry name" value="DNA POLYMERASE III SUBUNIT EPSILON"/>
    <property type="match status" value="1"/>
</dbReference>
<dbReference type="SMART" id="SM00479">
    <property type="entry name" value="EXOIII"/>
    <property type="match status" value="1"/>
</dbReference>
<gene>
    <name evidence="5" type="ORF">DK846_11870</name>
</gene>
<dbReference type="EMBL" id="QGMY01000008">
    <property type="protein sequence ID" value="PWR71547.1"/>
    <property type="molecule type" value="Genomic_DNA"/>
</dbReference>
<dbReference type="Gene3D" id="3.30.420.10">
    <property type="entry name" value="Ribonuclease H-like superfamily/Ribonuclease H"/>
    <property type="match status" value="1"/>
</dbReference>
<dbReference type="Proteomes" id="UP000245657">
    <property type="component" value="Unassembled WGS sequence"/>
</dbReference>
<sequence>MKPDLLLFFDTETTGTDPRLARAVEIAWIVCTSDGQIVKEETHLVKPKGFTIPDQAAAIHGITTEIAETEGLDLSVILKELLADVSRTGLLVGHNVAYDLDIIAHECSREKIDSLKFREKPSFCTMKSLTSFCKIPFPSGTEFKYPKLGEAYEKLLGESLLDAHDALIDTDACKMIFFKAIEMDIFRFNESPRPDVEVRIC</sequence>
<keyword evidence="3 5" id="KW-0269">Exonuclease</keyword>
<comment type="caution">
    <text evidence="5">The sequence shown here is derived from an EMBL/GenBank/DDBJ whole genome shotgun (WGS) entry which is preliminary data.</text>
</comment>
<evidence type="ECO:0000259" key="4">
    <source>
        <dbReference type="SMART" id="SM00479"/>
    </source>
</evidence>
<dbReference type="InterPro" id="IPR012337">
    <property type="entry name" value="RNaseH-like_sf"/>
</dbReference>
<dbReference type="GO" id="GO:0008408">
    <property type="term" value="F:3'-5' exonuclease activity"/>
    <property type="evidence" value="ECO:0007669"/>
    <property type="project" value="TreeGrafter"/>
</dbReference>
<accession>A0A2V2N5Q1</accession>
<dbReference type="AlphaFoldDB" id="A0A2V2N5Q1"/>
<feature type="domain" description="Exonuclease" evidence="4">
    <location>
        <begin position="5"/>
        <end position="186"/>
    </location>
</feature>
<reference evidence="5 6" key="1">
    <citation type="submission" date="2018-05" db="EMBL/GenBank/DDBJ databases">
        <title>Draft genome of Methanospirillum lacunae Ki8-1.</title>
        <authorList>
            <person name="Dueholm M.S."/>
            <person name="Nielsen P.H."/>
            <person name="Bakmann L.F."/>
            <person name="Otzen D.E."/>
        </authorList>
    </citation>
    <scope>NUCLEOTIDE SEQUENCE [LARGE SCALE GENOMIC DNA]</scope>
    <source>
        <strain evidence="5 6">Ki8-1</strain>
    </source>
</reference>
<dbReference type="Pfam" id="PF00929">
    <property type="entry name" value="RNase_T"/>
    <property type="match status" value="1"/>
</dbReference>
<organism evidence="5 6">
    <name type="scientific">Methanospirillum lacunae</name>
    <dbReference type="NCBI Taxonomy" id="668570"/>
    <lineage>
        <taxon>Archaea</taxon>
        <taxon>Methanobacteriati</taxon>
        <taxon>Methanobacteriota</taxon>
        <taxon>Stenosarchaea group</taxon>
        <taxon>Methanomicrobia</taxon>
        <taxon>Methanomicrobiales</taxon>
        <taxon>Methanospirillaceae</taxon>
        <taxon>Methanospirillum</taxon>
    </lineage>
</organism>
<dbReference type="GO" id="GO:0003676">
    <property type="term" value="F:nucleic acid binding"/>
    <property type="evidence" value="ECO:0007669"/>
    <property type="project" value="InterPro"/>
</dbReference>
<evidence type="ECO:0000256" key="2">
    <source>
        <dbReference type="ARBA" id="ARBA00022801"/>
    </source>
</evidence>